<feature type="region of interest" description="Disordered" evidence="1">
    <location>
        <begin position="112"/>
        <end position="182"/>
    </location>
</feature>
<feature type="region of interest" description="Disordered" evidence="1">
    <location>
        <begin position="203"/>
        <end position="225"/>
    </location>
</feature>
<dbReference type="AlphaFoldDB" id="A0AAN6WSK4"/>
<feature type="compositionally biased region" description="Polar residues" evidence="1">
    <location>
        <begin position="113"/>
        <end position="151"/>
    </location>
</feature>
<dbReference type="EMBL" id="MU864403">
    <property type="protein sequence ID" value="KAK4187395.1"/>
    <property type="molecule type" value="Genomic_DNA"/>
</dbReference>
<accession>A0AAN6WSK4</accession>
<sequence length="292" mass="31430">MDSTAWMLQGEQATGECRGTRRKWKSSKGPPVPEARACKFKCKCKCKCKWRWLTRTASSSGRQGRLCGFAGTAAHCPRRQCLYRHRLPLSSPSRFCCWCMCFQNHRLHHQDHTPTATTSLSQRPRSTATIKSLNQQPQSAASINKLNQQPGSIEAPVDNENVASSAVSEDKSEEIRQKDQSLPAGTATIPIYLLYDTESTAVDGTKSPVGDGVQSPAVTGDDESMTTSSSLLPFFLFFGPVACPETKLTGGDGDSTSTASPTIDSSPGIINVDGDSPISAIPADSNVETAVN</sequence>
<comment type="caution">
    <text evidence="2">The sequence shown here is derived from an EMBL/GenBank/DDBJ whole genome shotgun (WGS) entry which is preliminary data.</text>
</comment>
<feature type="compositionally biased region" description="Basic and acidic residues" evidence="1">
    <location>
        <begin position="168"/>
        <end position="179"/>
    </location>
</feature>
<name>A0AAN6WSK4_9PEZI</name>
<dbReference type="Proteomes" id="UP001302126">
    <property type="component" value="Unassembled WGS sequence"/>
</dbReference>
<reference evidence="2" key="1">
    <citation type="journal article" date="2023" name="Mol. Phylogenet. Evol.">
        <title>Genome-scale phylogeny and comparative genomics of the fungal order Sordariales.</title>
        <authorList>
            <person name="Hensen N."/>
            <person name="Bonometti L."/>
            <person name="Westerberg I."/>
            <person name="Brannstrom I.O."/>
            <person name="Guillou S."/>
            <person name="Cros-Aarteil S."/>
            <person name="Calhoun S."/>
            <person name="Haridas S."/>
            <person name="Kuo A."/>
            <person name="Mondo S."/>
            <person name="Pangilinan J."/>
            <person name="Riley R."/>
            <person name="LaButti K."/>
            <person name="Andreopoulos B."/>
            <person name="Lipzen A."/>
            <person name="Chen C."/>
            <person name="Yan M."/>
            <person name="Daum C."/>
            <person name="Ng V."/>
            <person name="Clum A."/>
            <person name="Steindorff A."/>
            <person name="Ohm R.A."/>
            <person name="Martin F."/>
            <person name="Silar P."/>
            <person name="Natvig D.O."/>
            <person name="Lalanne C."/>
            <person name="Gautier V."/>
            <person name="Ament-Velasquez S.L."/>
            <person name="Kruys A."/>
            <person name="Hutchinson M.I."/>
            <person name="Powell A.J."/>
            <person name="Barry K."/>
            <person name="Miller A.N."/>
            <person name="Grigoriev I.V."/>
            <person name="Debuchy R."/>
            <person name="Gladieux P."/>
            <person name="Hiltunen Thoren M."/>
            <person name="Johannesson H."/>
        </authorList>
    </citation>
    <scope>NUCLEOTIDE SEQUENCE</scope>
    <source>
        <strain evidence="2">PSN309</strain>
    </source>
</reference>
<evidence type="ECO:0000313" key="3">
    <source>
        <dbReference type="Proteomes" id="UP001302126"/>
    </source>
</evidence>
<feature type="compositionally biased region" description="Polar residues" evidence="1">
    <location>
        <begin position="254"/>
        <end position="265"/>
    </location>
</feature>
<keyword evidence="3" id="KW-1185">Reference proteome</keyword>
<evidence type="ECO:0000313" key="2">
    <source>
        <dbReference type="EMBL" id="KAK4187395.1"/>
    </source>
</evidence>
<gene>
    <name evidence="2" type="ORF">QBC35DRAFT_532535</name>
</gene>
<protein>
    <submittedName>
        <fullName evidence="2">Uncharacterized protein</fullName>
    </submittedName>
</protein>
<feature type="region of interest" description="Disordered" evidence="1">
    <location>
        <begin position="248"/>
        <end position="292"/>
    </location>
</feature>
<proteinExistence type="predicted"/>
<organism evidence="2 3">
    <name type="scientific">Podospora australis</name>
    <dbReference type="NCBI Taxonomy" id="1536484"/>
    <lineage>
        <taxon>Eukaryota</taxon>
        <taxon>Fungi</taxon>
        <taxon>Dikarya</taxon>
        <taxon>Ascomycota</taxon>
        <taxon>Pezizomycotina</taxon>
        <taxon>Sordariomycetes</taxon>
        <taxon>Sordariomycetidae</taxon>
        <taxon>Sordariales</taxon>
        <taxon>Podosporaceae</taxon>
        <taxon>Podospora</taxon>
    </lineage>
</organism>
<evidence type="ECO:0000256" key="1">
    <source>
        <dbReference type="SAM" id="MobiDB-lite"/>
    </source>
</evidence>
<reference evidence="2" key="2">
    <citation type="submission" date="2023-05" db="EMBL/GenBank/DDBJ databases">
        <authorList>
            <consortium name="Lawrence Berkeley National Laboratory"/>
            <person name="Steindorff A."/>
            <person name="Hensen N."/>
            <person name="Bonometti L."/>
            <person name="Westerberg I."/>
            <person name="Brannstrom I.O."/>
            <person name="Guillou S."/>
            <person name="Cros-Aarteil S."/>
            <person name="Calhoun S."/>
            <person name="Haridas S."/>
            <person name="Kuo A."/>
            <person name="Mondo S."/>
            <person name="Pangilinan J."/>
            <person name="Riley R."/>
            <person name="Labutti K."/>
            <person name="Andreopoulos B."/>
            <person name="Lipzen A."/>
            <person name="Chen C."/>
            <person name="Yanf M."/>
            <person name="Daum C."/>
            <person name="Ng V."/>
            <person name="Clum A."/>
            <person name="Ohm R."/>
            <person name="Martin F."/>
            <person name="Silar P."/>
            <person name="Natvig D."/>
            <person name="Lalanne C."/>
            <person name="Gautier V."/>
            <person name="Ament-Velasquez S.L."/>
            <person name="Kruys A."/>
            <person name="Hutchinson M.I."/>
            <person name="Powell A.J."/>
            <person name="Barry K."/>
            <person name="Miller A.N."/>
            <person name="Grigoriev I.V."/>
            <person name="Debuchy R."/>
            <person name="Gladieux P."/>
            <person name="Thoren M.H."/>
            <person name="Johannesson H."/>
        </authorList>
    </citation>
    <scope>NUCLEOTIDE SEQUENCE</scope>
    <source>
        <strain evidence="2">PSN309</strain>
    </source>
</reference>